<comment type="caution">
    <text evidence="2">The sequence shown here is derived from an EMBL/GenBank/DDBJ whole genome shotgun (WGS) entry which is preliminary data.</text>
</comment>
<keyword evidence="3" id="KW-1185">Reference proteome</keyword>
<evidence type="ECO:0000256" key="1">
    <source>
        <dbReference type="SAM" id="MobiDB-lite"/>
    </source>
</evidence>
<feature type="region of interest" description="Disordered" evidence="1">
    <location>
        <begin position="229"/>
        <end position="255"/>
    </location>
</feature>
<dbReference type="Proteomes" id="UP001176059">
    <property type="component" value="Unassembled WGS sequence"/>
</dbReference>
<dbReference type="EMBL" id="JANVFO010000021">
    <property type="protein sequence ID" value="KAJ3732847.1"/>
    <property type="molecule type" value="Genomic_DNA"/>
</dbReference>
<name>A0AA38JAE5_9AGAR</name>
<accession>A0AA38JAE5</accession>
<reference evidence="2" key="1">
    <citation type="submission" date="2022-08" db="EMBL/GenBank/DDBJ databases">
        <authorList>
            <consortium name="DOE Joint Genome Institute"/>
            <person name="Min B."/>
            <person name="Sierra-Patev S."/>
            <person name="Naranjo-Ortiz M."/>
            <person name="Looney B."/>
            <person name="Konkel Z."/>
            <person name="Slot J.C."/>
            <person name="Sakamoto Y."/>
            <person name="Steenwyk J.L."/>
            <person name="Rokas A."/>
            <person name="Carro J."/>
            <person name="Camarero S."/>
            <person name="Ferreira P."/>
            <person name="Molpeceres G."/>
            <person name="Ruiz-duenas F.J."/>
            <person name="Serrano A."/>
            <person name="Henrissat B."/>
            <person name="Drula E."/>
            <person name="Hughes K.W."/>
            <person name="Mata J.L."/>
            <person name="Ishikawa N.K."/>
            <person name="Vargas-Isla R."/>
            <person name="Ushijima S."/>
            <person name="Smith C.A."/>
            <person name="Ahrendt S."/>
            <person name="Andreopoulos W."/>
            <person name="He G."/>
            <person name="LaButti K."/>
            <person name="Lipzen A."/>
            <person name="Ng V."/>
            <person name="Riley R."/>
            <person name="Sandor L."/>
            <person name="Barry K."/>
            <person name="Martinez A.T."/>
            <person name="Xiao Y."/>
            <person name="Gibbons J.G."/>
            <person name="Terashima K."/>
            <person name="Hibbett D.S."/>
            <person name="Grigoriev I.V."/>
        </authorList>
    </citation>
    <scope>NUCLEOTIDE SEQUENCE</scope>
    <source>
        <strain evidence="2">ET3784</strain>
    </source>
</reference>
<evidence type="ECO:0000313" key="2">
    <source>
        <dbReference type="EMBL" id="KAJ3732847.1"/>
    </source>
</evidence>
<reference evidence="2" key="2">
    <citation type="journal article" date="2023" name="Proc. Natl. Acad. Sci. U.S.A.">
        <title>A global phylogenomic analysis of the shiitake genus Lentinula.</title>
        <authorList>
            <person name="Sierra-Patev S."/>
            <person name="Min B."/>
            <person name="Naranjo-Ortiz M."/>
            <person name="Looney B."/>
            <person name="Konkel Z."/>
            <person name="Slot J.C."/>
            <person name="Sakamoto Y."/>
            <person name="Steenwyk J.L."/>
            <person name="Rokas A."/>
            <person name="Carro J."/>
            <person name="Camarero S."/>
            <person name="Ferreira P."/>
            <person name="Molpeceres G."/>
            <person name="Ruiz-Duenas F.J."/>
            <person name="Serrano A."/>
            <person name="Henrissat B."/>
            <person name="Drula E."/>
            <person name="Hughes K.W."/>
            <person name="Mata J.L."/>
            <person name="Ishikawa N.K."/>
            <person name="Vargas-Isla R."/>
            <person name="Ushijima S."/>
            <person name="Smith C.A."/>
            <person name="Donoghue J."/>
            <person name="Ahrendt S."/>
            <person name="Andreopoulos W."/>
            <person name="He G."/>
            <person name="LaButti K."/>
            <person name="Lipzen A."/>
            <person name="Ng V."/>
            <person name="Riley R."/>
            <person name="Sandor L."/>
            <person name="Barry K."/>
            <person name="Martinez A.T."/>
            <person name="Xiao Y."/>
            <person name="Gibbons J.G."/>
            <person name="Terashima K."/>
            <person name="Grigoriev I.V."/>
            <person name="Hibbett D."/>
        </authorList>
    </citation>
    <scope>NUCLEOTIDE SEQUENCE</scope>
    <source>
        <strain evidence="2">ET3784</strain>
    </source>
</reference>
<evidence type="ECO:0000313" key="3">
    <source>
        <dbReference type="Proteomes" id="UP001176059"/>
    </source>
</evidence>
<feature type="compositionally biased region" description="Acidic residues" evidence="1">
    <location>
        <begin position="237"/>
        <end position="247"/>
    </location>
</feature>
<organism evidence="2 3">
    <name type="scientific">Lentinula guzmanii</name>
    <dbReference type="NCBI Taxonomy" id="2804957"/>
    <lineage>
        <taxon>Eukaryota</taxon>
        <taxon>Fungi</taxon>
        <taxon>Dikarya</taxon>
        <taxon>Basidiomycota</taxon>
        <taxon>Agaricomycotina</taxon>
        <taxon>Agaricomycetes</taxon>
        <taxon>Agaricomycetidae</taxon>
        <taxon>Agaricales</taxon>
        <taxon>Marasmiineae</taxon>
        <taxon>Omphalotaceae</taxon>
        <taxon>Lentinula</taxon>
    </lineage>
</organism>
<dbReference type="AlphaFoldDB" id="A0AA38JAE5"/>
<sequence>MSRVSTEKVIRSKLAGSSDSRVRRRAGRLAQFCVQLYGQRPTIVTEMSTLFHDSVAGPEVYTFLNKTTFLSVKTRKMVKNILNKCNDRNLDVHDMLIYNDFYGYAVLDIVDTTLAKSHTKVQEKEWDEAMLVAEALTHIGRYILSRLRPKVQGPSTNKLYLGVDDGDRRQNYTWLTCGSLLVIKSRASVALDATYNIGTNGLQCRVQGHQETAIRKEKEWKQEWRKKTLDKEYREDGNEDGDDEEEDKVWFSSAKSRDDDMNTAISMPLV</sequence>
<proteinExistence type="predicted"/>
<protein>
    <submittedName>
        <fullName evidence="2">Uncharacterized protein</fullName>
    </submittedName>
</protein>
<gene>
    <name evidence="2" type="ORF">DFJ43DRAFT_1179168</name>
</gene>